<dbReference type="PRINTS" id="PR00724">
    <property type="entry name" value="CRBOXYPTASEC"/>
</dbReference>
<dbReference type="PANTHER" id="PTHR11802">
    <property type="entry name" value="SERINE PROTEASE FAMILY S10 SERINE CARBOXYPEPTIDASE"/>
    <property type="match status" value="1"/>
</dbReference>
<reference evidence="2" key="1">
    <citation type="submission" date="2022-11" db="EMBL/GenBank/DDBJ databases">
        <authorList>
            <person name="Kikuchi T."/>
        </authorList>
    </citation>
    <scope>NUCLEOTIDE SEQUENCE</scope>
    <source>
        <strain evidence="2">PS1010</strain>
    </source>
</reference>
<dbReference type="Proteomes" id="UP001152747">
    <property type="component" value="Unassembled WGS sequence"/>
</dbReference>
<evidence type="ECO:0000313" key="2">
    <source>
        <dbReference type="EMBL" id="CAI5454101.1"/>
    </source>
</evidence>
<evidence type="ECO:0000313" key="3">
    <source>
        <dbReference type="Proteomes" id="UP001152747"/>
    </source>
</evidence>
<dbReference type="SUPFAM" id="SSF53474">
    <property type="entry name" value="alpha/beta-Hydrolases"/>
    <property type="match status" value="1"/>
</dbReference>
<evidence type="ECO:0000256" key="1">
    <source>
        <dbReference type="ARBA" id="ARBA00009431"/>
    </source>
</evidence>
<sequence>MFYWLAESENNVTTDPLIFWFNGGPGCSSLTGLFFNGPINVDSMGQELSKNEYSLTKLGSVVYIESPSPVGFSYSTDDSDPDIDYMTAEDNYNAVEMFFEEYPKFRNHDVFLTGVSYAGIYVPMLAGHIIDHQKDSKINLKGIALSGPLLSEKLNIKSRLEYSYSHGIIDENVYRSFLEQCCNNNLEKCNLVGEKCNGLRSYANFLYHPEMDIYQINRKCEQSSENRRPNSCSFKSGLKCEDYLNRNDTRKILRIPEEAGIWKRCQRLHYFNLEIEMDEYIKKMLKNNIKIVLYFGDMDMVCPFSAGQKIVDRLGIEEIGNGLITKNDQEIIGKYTSYKNLDLLVFKNAGHYVGGIYPESQFELHRKFFKNQKLNVL</sequence>
<dbReference type="EMBL" id="CANHGI010000006">
    <property type="protein sequence ID" value="CAI5454101.1"/>
    <property type="molecule type" value="Genomic_DNA"/>
</dbReference>
<dbReference type="GO" id="GO:0006508">
    <property type="term" value="P:proteolysis"/>
    <property type="evidence" value="ECO:0007669"/>
    <property type="project" value="InterPro"/>
</dbReference>
<comment type="caution">
    <text evidence="2">The sequence shown here is derived from an EMBL/GenBank/DDBJ whole genome shotgun (WGS) entry which is preliminary data.</text>
</comment>
<accession>A0A9P1IZX5</accession>
<dbReference type="PANTHER" id="PTHR11802:SF201">
    <property type="entry name" value="CARBOXYPEPTIDASE"/>
    <property type="match status" value="1"/>
</dbReference>
<proteinExistence type="inferred from homology"/>
<dbReference type="AlphaFoldDB" id="A0A9P1IZX5"/>
<dbReference type="Pfam" id="PF00450">
    <property type="entry name" value="Peptidase_S10"/>
    <property type="match status" value="1"/>
</dbReference>
<comment type="similarity">
    <text evidence="1">Belongs to the peptidase S10 family.</text>
</comment>
<dbReference type="GO" id="GO:0004185">
    <property type="term" value="F:serine-type carboxypeptidase activity"/>
    <property type="evidence" value="ECO:0007669"/>
    <property type="project" value="InterPro"/>
</dbReference>
<gene>
    <name evidence="2" type="ORF">CAMP_LOCUS16738</name>
</gene>
<keyword evidence="3" id="KW-1185">Reference proteome</keyword>
<dbReference type="InterPro" id="IPR029058">
    <property type="entry name" value="AB_hydrolase_fold"/>
</dbReference>
<dbReference type="Gene3D" id="3.40.50.1820">
    <property type="entry name" value="alpha/beta hydrolase"/>
    <property type="match status" value="1"/>
</dbReference>
<dbReference type="InterPro" id="IPR001563">
    <property type="entry name" value="Peptidase_S10"/>
</dbReference>
<name>A0A9P1IZX5_9PELO</name>
<protein>
    <submittedName>
        <fullName evidence="2">Uncharacterized protein</fullName>
    </submittedName>
</protein>
<dbReference type="OrthoDB" id="443318at2759"/>
<organism evidence="2 3">
    <name type="scientific">Caenorhabditis angaria</name>
    <dbReference type="NCBI Taxonomy" id="860376"/>
    <lineage>
        <taxon>Eukaryota</taxon>
        <taxon>Metazoa</taxon>
        <taxon>Ecdysozoa</taxon>
        <taxon>Nematoda</taxon>
        <taxon>Chromadorea</taxon>
        <taxon>Rhabditida</taxon>
        <taxon>Rhabditina</taxon>
        <taxon>Rhabditomorpha</taxon>
        <taxon>Rhabditoidea</taxon>
        <taxon>Rhabditidae</taxon>
        <taxon>Peloderinae</taxon>
        <taxon>Caenorhabditis</taxon>
    </lineage>
</organism>